<protein>
    <recommendedName>
        <fullName evidence="2">OSK domain-containing protein</fullName>
    </recommendedName>
</protein>
<dbReference type="SUPFAM" id="SSF52266">
    <property type="entry name" value="SGNH hydrolase"/>
    <property type="match status" value="1"/>
</dbReference>
<gene>
    <name evidence="3" type="ORF">g.31211</name>
</gene>
<feature type="compositionally biased region" description="Basic and acidic residues" evidence="1">
    <location>
        <begin position="141"/>
        <end position="161"/>
    </location>
</feature>
<feature type="compositionally biased region" description="Polar residues" evidence="1">
    <location>
        <begin position="317"/>
        <end position="342"/>
    </location>
</feature>
<organism evidence="3">
    <name type="scientific">Graphocephala atropunctata</name>
    <dbReference type="NCBI Taxonomy" id="36148"/>
    <lineage>
        <taxon>Eukaryota</taxon>
        <taxon>Metazoa</taxon>
        <taxon>Ecdysozoa</taxon>
        <taxon>Arthropoda</taxon>
        <taxon>Hexapoda</taxon>
        <taxon>Insecta</taxon>
        <taxon>Pterygota</taxon>
        <taxon>Neoptera</taxon>
        <taxon>Paraneoptera</taxon>
        <taxon>Hemiptera</taxon>
        <taxon>Auchenorrhyncha</taxon>
        <taxon>Membracoidea</taxon>
        <taxon>Cicadellidae</taxon>
        <taxon>Cicadellinae</taxon>
        <taxon>Cicadellini</taxon>
        <taxon>Graphocephala</taxon>
    </lineage>
</organism>
<feature type="region of interest" description="Disordered" evidence="1">
    <location>
        <begin position="191"/>
        <end position="210"/>
    </location>
</feature>
<dbReference type="AlphaFoldDB" id="A0A1B6M042"/>
<dbReference type="EMBL" id="GEBQ01010686">
    <property type="protein sequence ID" value="JAT29291.1"/>
    <property type="molecule type" value="Transcribed_RNA"/>
</dbReference>
<feature type="region of interest" description="Disordered" evidence="1">
    <location>
        <begin position="295"/>
        <end position="510"/>
    </location>
</feature>
<evidence type="ECO:0000256" key="1">
    <source>
        <dbReference type="SAM" id="MobiDB-lite"/>
    </source>
</evidence>
<accession>A0A1B6M042</accession>
<feature type="compositionally biased region" description="Low complexity" evidence="1">
    <location>
        <begin position="399"/>
        <end position="449"/>
    </location>
</feature>
<feature type="compositionally biased region" description="Polar residues" evidence="1">
    <location>
        <begin position="350"/>
        <end position="362"/>
    </location>
</feature>
<feature type="compositionally biased region" description="Polar residues" evidence="1">
    <location>
        <begin position="374"/>
        <end position="383"/>
    </location>
</feature>
<dbReference type="InterPro" id="IPR033447">
    <property type="entry name" value="OSK"/>
</dbReference>
<feature type="region of interest" description="Disordered" evidence="1">
    <location>
        <begin position="216"/>
        <end position="251"/>
    </location>
</feature>
<feature type="domain" description="OSK" evidence="2">
    <location>
        <begin position="538"/>
        <end position="687"/>
    </location>
</feature>
<feature type="region of interest" description="Disordered" evidence="1">
    <location>
        <begin position="90"/>
        <end position="182"/>
    </location>
</feature>
<dbReference type="Gene3D" id="3.40.50.1110">
    <property type="entry name" value="SGNH hydrolase"/>
    <property type="match status" value="1"/>
</dbReference>
<evidence type="ECO:0000313" key="3">
    <source>
        <dbReference type="EMBL" id="JAT29291.1"/>
    </source>
</evidence>
<feature type="compositionally biased region" description="Polar residues" evidence="1">
    <location>
        <begin position="221"/>
        <end position="234"/>
    </location>
</feature>
<dbReference type="Pfam" id="PF17182">
    <property type="entry name" value="OSK"/>
    <property type="match status" value="1"/>
</dbReference>
<feature type="compositionally biased region" description="Polar residues" evidence="1">
    <location>
        <begin position="242"/>
        <end position="251"/>
    </location>
</feature>
<dbReference type="InterPro" id="IPR036514">
    <property type="entry name" value="SGNH_hydro_sf"/>
</dbReference>
<feature type="compositionally biased region" description="Polar residues" evidence="1">
    <location>
        <begin position="483"/>
        <end position="502"/>
    </location>
</feature>
<sequence>MEKARNNSIGEINKRVKVVVECYRNVECHRVVHSPFGPIVKSNVRPARCYWVPEPVPVQYIYRPVPVAQPYMSVHGPAWYPNNPRCDEFGNQNCTSSTSSPRPISTSTPREGVSYRNQNTSVQRKPIAITNPADPHQSQSIKRENEEDKERKSNSPDKEPPQSKSTPVIDRTTNNKTHIKSEDYNKLYQIKKTKTRHRKQKKEVKKDSNVQTYKLYKNDKSNNLSTKGGSSECSKVNDKPSDTPTRPSSSYVKNVSEEEILKENNELCVRIVEDILKDDMEWTIIDSVDEDIIDSPYNQGASKNGECDEMQDPKNFEMSTLNSDGVKSTNSNQINTPQSNFKKSFEQEFITPTQTKLSSSIRFTPPQLYKNKKTVQNSGSSERNSPKECSPKNLKLEGPTSSAVSTPVSTSPTSSTSKSRTPITWDKTSPTSSSQVRSSTSGSRSENLSNRTLDTSSYITPENTPKSQERSRFKRSLSDYFEDNQSAHESSQNSSAYYTPDSSPGEYGSSVKRFKTRWSDTSTSFSRDSRYSNGRVCPVKSEYEPALIGYQLIGDSQFCRFGQQLLGLQRVPAPNSPGRIGICVSGQTITDLHRRVKEKFYPISDKIILMIGTNDFLRNVDVTTMCKELTALVETLLETVDNIVLLTLPPIPKLERKHSSQHFALLDKYNSHIRSLENGDSVRIADISPLYMSCPPYQKCRMHLFELFFSGPARKPDLIHLNRLGLELIRKYAASCSYGLELQFYSSRTRNSCLVKLRKR</sequence>
<feature type="compositionally biased region" description="Basic residues" evidence="1">
    <location>
        <begin position="191"/>
        <end position="203"/>
    </location>
</feature>
<reference evidence="3" key="1">
    <citation type="submission" date="2015-11" db="EMBL/GenBank/DDBJ databases">
        <title>De novo transcriptome assembly of four potential Pierce s Disease insect vectors from Arizona vineyards.</title>
        <authorList>
            <person name="Tassone E.E."/>
        </authorList>
    </citation>
    <scope>NUCLEOTIDE SEQUENCE</scope>
</reference>
<dbReference type="CDD" id="cd00229">
    <property type="entry name" value="SGNH_hydrolase"/>
    <property type="match status" value="1"/>
</dbReference>
<evidence type="ECO:0000259" key="2">
    <source>
        <dbReference type="Pfam" id="PF17182"/>
    </source>
</evidence>
<feature type="compositionally biased region" description="Low complexity" evidence="1">
    <location>
        <begin position="95"/>
        <end position="110"/>
    </location>
</feature>
<proteinExistence type="predicted"/>
<feature type="compositionally biased region" description="Polar residues" evidence="1">
    <location>
        <begin position="450"/>
        <end position="466"/>
    </location>
</feature>
<feature type="compositionally biased region" description="Polar residues" evidence="1">
    <location>
        <begin position="162"/>
        <end position="176"/>
    </location>
</feature>
<name>A0A1B6M042_9HEMI</name>